<dbReference type="InterPro" id="IPR036388">
    <property type="entry name" value="WH-like_DNA-bd_sf"/>
</dbReference>
<keyword evidence="6" id="KW-1185">Reference proteome</keyword>
<dbReference type="SUPFAM" id="SSF46785">
    <property type="entry name" value="Winged helix' DNA-binding domain"/>
    <property type="match status" value="1"/>
</dbReference>
<dbReference type="SMART" id="SM00345">
    <property type="entry name" value="HTH_GNTR"/>
    <property type="match status" value="1"/>
</dbReference>
<keyword evidence="2" id="KW-0238">DNA-binding</keyword>
<dbReference type="PANTHER" id="PTHR43537:SF24">
    <property type="entry name" value="GLUCONATE OPERON TRANSCRIPTIONAL REPRESSOR"/>
    <property type="match status" value="1"/>
</dbReference>
<dbReference type="InterPro" id="IPR011711">
    <property type="entry name" value="GntR_C"/>
</dbReference>
<keyword evidence="3" id="KW-0804">Transcription</keyword>
<accession>A0ABW5V3M5</accession>
<dbReference type="InterPro" id="IPR008920">
    <property type="entry name" value="TF_FadR/GntR_C"/>
</dbReference>
<sequence>MTTAVETSKTRLAHQHLRQRIADGTYSPGFRLVLSQIANDLGVSVVPVREAIRMLEAEGLVTYVHNVGAQVSFPDPHLYRNTMETLGLVEGYATALSAPKITPEELERAAAINEEMRKLAAAASFDPTAFTDANHRFHDILHAHCDNDHISDLVRRGWGRLEAMRESSFGLVPNRAAESVAEHDQLVDLIRDGAPAAEIERAAREHRLRTMRAVLEQQGDANA</sequence>
<reference evidence="6" key="1">
    <citation type="journal article" date="2019" name="Int. J. Syst. Evol. Microbiol.">
        <title>The Global Catalogue of Microorganisms (GCM) 10K type strain sequencing project: providing services to taxonomists for standard genome sequencing and annotation.</title>
        <authorList>
            <consortium name="The Broad Institute Genomics Platform"/>
            <consortium name="The Broad Institute Genome Sequencing Center for Infectious Disease"/>
            <person name="Wu L."/>
            <person name="Ma J."/>
        </authorList>
    </citation>
    <scope>NUCLEOTIDE SEQUENCE [LARGE SCALE GENOMIC DNA]</scope>
    <source>
        <strain evidence="6">TISTR 1514</strain>
    </source>
</reference>
<dbReference type="SMART" id="SM00895">
    <property type="entry name" value="FCD"/>
    <property type="match status" value="1"/>
</dbReference>
<dbReference type="Gene3D" id="1.20.120.530">
    <property type="entry name" value="GntR ligand-binding domain-like"/>
    <property type="match status" value="1"/>
</dbReference>
<evidence type="ECO:0000259" key="4">
    <source>
        <dbReference type="PROSITE" id="PS50949"/>
    </source>
</evidence>
<dbReference type="RefSeq" id="WP_019618719.1">
    <property type="nucleotide sequence ID" value="NZ_JBHUNE010000009.1"/>
</dbReference>
<dbReference type="InterPro" id="IPR036390">
    <property type="entry name" value="WH_DNA-bd_sf"/>
</dbReference>
<evidence type="ECO:0000256" key="3">
    <source>
        <dbReference type="ARBA" id="ARBA00023163"/>
    </source>
</evidence>
<evidence type="ECO:0000256" key="2">
    <source>
        <dbReference type="ARBA" id="ARBA00023125"/>
    </source>
</evidence>
<name>A0ABW5V3M5_9MICO</name>
<keyword evidence="1" id="KW-0805">Transcription regulation</keyword>
<feature type="domain" description="HTH gntR-type" evidence="4">
    <location>
        <begin position="7"/>
        <end position="74"/>
    </location>
</feature>
<dbReference type="Pfam" id="PF07729">
    <property type="entry name" value="FCD"/>
    <property type="match status" value="1"/>
</dbReference>
<dbReference type="PROSITE" id="PS50949">
    <property type="entry name" value="HTH_GNTR"/>
    <property type="match status" value="1"/>
</dbReference>
<gene>
    <name evidence="5" type="ORF">ACFSW7_12545</name>
</gene>
<dbReference type="Proteomes" id="UP001597492">
    <property type="component" value="Unassembled WGS sequence"/>
</dbReference>
<evidence type="ECO:0000313" key="6">
    <source>
        <dbReference type="Proteomes" id="UP001597492"/>
    </source>
</evidence>
<dbReference type="Gene3D" id="1.10.10.10">
    <property type="entry name" value="Winged helix-like DNA-binding domain superfamily/Winged helix DNA-binding domain"/>
    <property type="match status" value="1"/>
</dbReference>
<dbReference type="Pfam" id="PF00392">
    <property type="entry name" value="GntR"/>
    <property type="match status" value="1"/>
</dbReference>
<dbReference type="InterPro" id="IPR000524">
    <property type="entry name" value="Tscrpt_reg_HTH_GntR"/>
</dbReference>
<dbReference type="SUPFAM" id="SSF48008">
    <property type="entry name" value="GntR ligand-binding domain-like"/>
    <property type="match status" value="1"/>
</dbReference>
<protein>
    <submittedName>
        <fullName evidence="5">GntR family transcriptional regulator</fullName>
    </submittedName>
</protein>
<evidence type="ECO:0000313" key="5">
    <source>
        <dbReference type="EMBL" id="MFD2759205.1"/>
    </source>
</evidence>
<comment type="caution">
    <text evidence="5">The sequence shown here is derived from an EMBL/GenBank/DDBJ whole genome shotgun (WGS) entry which is preliminary data.</text>
</comment>
<dbReference type="PANTHER" id="PTHR43537">
    <property type="entry name" value="TRANSCRIPTIONAL REGULATOR, GNTR FAMILY"/>
    <property type="match status" value="1"/>
</dbReference>
<dbReference type="EMBL" id="JBHUNE010000009">
    <property type="protein sequence ID" value="MFD2759205.1"/>
    <property type="molecule type" value="Genomic_DNA"/>
</dbReference>
<proteinExistence type="predicted"/>
<dbReference type="CDD" id="cd07377">
    <property type="entry name" value="WHTH_GntR"/>
    <property type="match status" value="1"/>
</dbReference>
<evidence type="ECO:0000256" key="1">
    <source>
        <dbReference type="ARBA" id="ARBA00023015"/>
    </source>
</evidence>
<organism evidence="5 6">
    <name type="scientific">Gulosibacter faecalis</name>
    <dbReference type="NCBI Taxonomy" id="272240"/>
    <lineage>
        <taxon>Bacteria</taxon>
        <taxon>Bacillati</taxon>
        <taxon>Actinomycetota</taxon>
        <taxon>Actinomycetes</taxon>
        <taxon>Micrococcales</taxon>
        <taxon>Microbacteriaceae</taxon>
        <taxon>Gulosibacter</taxon>
    </lineage>
</organism>